<dbReference type="PROSITE" id="PS51257">
    <property type="entry name" value="PROKAR_LIPOPROTEIN"/>
    <property type="match status" value="1"/>
</dbReference>
<dbReference type="RefSeq" id="WP_310898338.1">
    <property type="nucleotide sequence ID" value="NZ_JAMQOS010000001.1"/>
</dbReference>
<feature type="domain" description="Right handed beta helix" evidence="1">
    <location>
        <begin position="203"/>
        <end position="325"/>
    </location>
</feature>
<evidence type="ECO:0000259" key="1">
    <source>
        <dbReference type="Pfam" id="PF13229"/>
    </source>
</evidence>
<reference evidence="2 3" key="1">
    <citation type="submission" date="2022-06" db="EMBL/GenBank/DDBJ databases">
        <title>Halomicroarcula sp. a new haloarchaeum isolate from saline soil.</title>
        <authorList>
            <person name="Strakova D."/>
            <person name="Galisteo C."/>
            <person name="Sanchez-Porro C."/>
            <person name="Ventosa A."/>
        </authorList>
    </citation>
    <scope>NUCLEOTIDE SEQUENCE [LARGE SCALE GENOMIC DNA]</scope>
    <source>
        <strain evidence="2 3">S3CR25-11</strain>
    </source>
</reference>
<gene>
    <name evidence="2" type="ORF">NDI86_00020</name>
</gene>
<comment type="caution">
    <text evidence="2">The sequence shown here is derived from an EMBL/GenBank/DDBJ whole genome shotgun (WGS) entry which is preliminary data.</text>
</comment>
<sequence>MERSRRGVLASVAGVFALAGCGSPESAWPVDEQPTIEADLKERAKQQLTESSGRNVSATDLVAEYDADVYVFAEDDQFLAVDETETELAATDDLGRTINEAQATLADGRIVVAADGLLRVAVEPANRISIRGVDPRAGFTPAETVDGSSVLYRLSDGTAETDLTSVTLDMQYRGGSAIRADGATGLAFDDLRVRNVGVHGTVFAGGRAIDIRNTQFEGVSKNAVQVTDCSDVRIASCESTGSDRAVYVTDSSNVTISDYTTRNADYNAIGLYDYTENWEITGCTAVDSGSTPFSASTARNGSFIDCVAEGTKTSGEAGFEIEYKADSDEENTQDPVVGCSVESCTARDCSVGFYAREDDSKYDTGTPIVRPRFVDCTAESCDTGLFIGDTVEEAIVENFEAVDCNTDVVDNGKRTIVDGRSTNEGDPSTQGEWFGFAEAAAELDVVVEDTQEGTGYTATERGVWQER</sequence>
<dbReference type="Proteomes" id="UP001268864">
    <property type="component" value="Unassembled WGS sequence"/>
</dbReference>
<dbReference type="SUPFAM" id="SSF51126">
    <property type="entry name" value="Pectin lyase-like"/>
    <property type="match status" value="1"/>
</dbReference>
<dbReference type="InterPro" id="IPR039448">
    <property type="entry name" value="Beta_helix"/>
</dbReference>
<dbReference type="SMART" id="SM00710">
    <property type="entry name" value="PbH1"/>
    <property type="match status" value="7"/>
</dbReference>
<dbReference type="Gene3D" id="2.160.20.10">
    <property type="entry name" value="Single-stranded right-handed beta-helix, Pectin lyase-like"/>
    <property type="match status" value="1"/>
</dbReference>
<dbReference type="EMBL" id="JAMQOS010000001">
    <property type="protein sequence ID" value="MDS0280489.1"/>
    <property type="molecule type" value="Genomic_DNA"/>
</dbReference>
<name>A0ABU2FJ74_9EURY</name>
<evidence type="ECO:0000313" key="2">
    <source>
        <dbReference type="EMBL" id="MDS0280489.1"/>
    </source>
</evidence>
<dbReference type="Pfam" id="PF13229">
    <property type="entry name" value="Beta_helix"/>
    <property type="match status" value="1"/>
</dbReference>
<evidence type="ECO:0000313" key="3">
    <source>
        <dbReference type="Proteomes" id="UP001268864"/>
    </source>
</evidence>
<protein>
    <submittedName>
        <fullName evidence="2">Right-handed parallel beta-helix repeat-containing protein</fullName>
    </submittedName>
</protein>
<keyword evidence="3" id="KW-1185">Reference proteome</keyword>
<dbReference type="InterPro" id="IPR011050">
    <property type="entry name" value="Pectin_lyase_fold/virulence"/>
</dbReference>
<dbReference type="InterPro" id="IPR006626">
    <property type="entry name" value="PbH1"/>
</dbReference>
<dbReference type="InterPro" id="IPR012334">
    <property type="entry name" value="Pectin_lyas_fold"/>
</dbReference>
<proteinExistence type="predicted"/>
<organism evidence="2 3">
    <name type="scientific">Haloarcula onubensis</name>
    <dbReference type="NCBI Taxonomy" id="2950539"/>
    <lineage>
        <taxon>Archaea</taxon>
        <taxon>Methanobacteriati</taxon>
        <taxon>Methanobacteriota</taxon>
        <taxon>Stenosarchaea group</taxon>
        <taxon>Halobacteria</taxon>
        <taxon>Halobacteriales</taxon>
        <taxon>Haloarculaceae</taxon>
        <taxon>Haloarcula</taxon>
    </lineage>
</organism>
<accession>A0ABU2FJ74</accession>